<gene>
    <name evidence="1" type="ORF">VA596_24015</name>
</gene>
<accession>A0ABU5R8T6</accession>
<dbReference type="Proteomes" id="UP001304298">
    <property type="component" value="Unassembled WGS sequence"/>
</dbReference>
<evidence type="ECO:0000313" key="2">
    <source>
        <dbReference type="Proteomes" id="UP001304298"/>
    </source>
</evidence>
<organism evidence="1 2">
    <name type="scientific">Amycolatopsis heterodermiae</name>
    <dbReference type="NCBI Taxonomy" id="3110235"/>
    <lineage>
        <taxon>Bacteria</taxon>
        <taxon>Bacillati</taxon>
        <taxon>Actinomycetota</taxon>
        <taxon>Actinomycetes</taxon>
        <taxon>Pseudonocardiales</taxon>
        <taxon>Pseudonocardiaceae</taxon>
        <taxon>Amycolatopsis</taxon>
    </lineage>
</organism>
<protein>
    <recommendedName>
        <fullName evidence="3">Transcriptional regulator</fullName>
    </recommendedName>
</protein>
<comment type="caution">
    <text evidence="1">The sequence shown here is derived from an EMBL/GenBank/DDBJ whole genome shotgun (WGS) entry which is preliminary data.</text>
</comment>
<evidence type="ECO:0008006" key="3">
    <source>
        <dbReference type="Google" id="ProtNLM"/>
    </source>
</evidence>
<sequence length="273" mass="29856">MHRATERPADLDHLLAHGPFPAALRAAIAARGLSLDRIRHRLARRGLSVSVPTLSLWQSGRRRPERAESLRVLAGLEQVLELPAGSLGILLGPPRPRGRAPVRGRAGQLVTVSQHDQAEIDALGGLSAVRARVVLRATGAGLDRWPVRWHFEPGVAPKIFADRNCRVGIVEHDLDHDRLTAELVLDSPPAPGESVVVEYRATFPAHPVARGYVRIFDRPVRDYLLEARFAELPAQCVRVHAEDAGRELVPDSGGTVHVAEADVVGRIGIRWEP</sequence>
<dbReference type="EMBL" id="JAYFSI010000005">
    <property type="protein sequence ID" value="MEA5362623.1"/>
    <property type="molecule type" value="Genomic_DNA"/>
</dbReference>
<reference evidence="1 2" key="1">
    <citation type="submission" date="2023-12" db="EMBL/GenBank/DDBJ databases">
        <title>Amycolatopsis sp. V23-08.</title>
        <authorList>
            <person name="Somphong A."/>
        </authorList>
    </citation>
    <scope>NUCLEOTIDE SEQUENCE [LARGE SCALE GENOMIC DNA]</scope>
    <source>
        <strain evidence="1 2">V23-08</strain>
    </source>
</reference>
<keyword evidence="2" id="KW-1185">Reference proteome</keyword>
<proteinExistence type="predicted"/>
<evidence type="ECO:0000313" key="1">
    <source>
        <dbReference type="EMBL" id="MEA5362623.1"/>
    </source>
</evidence>
<dbReference type="RefSeq" id="WP_323330219.1">
    <property type="nucleotide sequence ID" value="NZ_JAYFSI010000005.1"/>
</dbReference>
<name>A0ABU5R8T6_9PSEU</name>